<organism evidence="1 2">
    <name type="scientific">Streptomyces graminofaciens</name>
    <dbReference type="NCBI Taxonomy" id="68212"/>
    <lineage>
        <taxon>Bacteria</taxon>
        <taxon>Bacillati</taxon>
        <taxon>Actinomycetota</taxon>
        <taxon>Actinomycetes</taxon>
        <taxon>Kitasatosporales</taxon>
        <taxon>Streptomycetaceae</taxon>
        <taxon>Streptomyces</taxon>
    </lineage>
</organism>
<protein>
    <submittedName>
        <fullName evidence="1">Uncharacterized protein</fullName>
    </submittedName>
</protein>
<dbReference type="RefSeq" id="WP_286247574.1">
    <property type="nucleotide sequence ID" value="NZ_AP018448.1"/>
</dbReference>
<gene>
    <name evidence="1" type="ORF">SGFS_007730</name>
</gene>
<reference evidence="1 2" key="2">
    <citation type="journal article" date="2023" name="ChemBioChem">
        <title>Acyltransferase Domain Exchange between Two Independent Type I Polyketide Synthases in the Same Producer Strain of Macrolide Antibiotics.</title>
        <authorList>
            <person name="Kudo F."/>
            <person name="Kishikawa K."/>
            <person name="Tsuboi K."/>
            <person name="Kido T."/>
            <person name="Usui T."/>
            <person name="Hashimoto J."/>
            <person name="Shin-Ya K."/>
            <person name="Miyanaga A."/>
            <person name="Eguchi T."/>
        </authorList>
    </citation>
    <scope>NUCLEOTIDE SEQUENCE [LARGE SCALE GENOMIC DNA]</scope>
    <source>
        <strain evidence="1 2">A-8890</strain>
    </source>
</reference>
<accession>A0ABN5V8C3</accession>
<reference evidence="1 2" key="1">
    <citation type="journal article" date="2010" name="ChemBioChem">
        <title>Cloning and characterization of the biosynthetic gene cluster of 16-membered macrolide antibiotic FD-891: involvement of a dual functional cytochrome P450 monooxygenase catalyzing epoxidation and hydroxylation.</title>
        <authorList>
            <person name="Kudo F."/>
            <person name="Motegi A."/>
            <person name="Mizoue K."/>
            <person name="Eguchi T."/>
        </authorList>
    </citation>
    <scope>NUCLEOTIDE SEQUENCE [LARGE SCALE GENOMIC DNA]</scope>
    <source>
        <strain evidence="1 2">A-8890</strain>
    </source>
</reference>
<evidence type="ECO:0000313" key="1">
    <source>
        <dbReference type="EMBL" id="BBC29479.1"/>
    </source>
</evidence>
<keyword evidence="2" id="KW-1185">Reference proteome</keyword>
<name>A0ABN5V8C3_9ACTN</name>
<sequence>MPHSLWPHGRMTPALDQVNERIRRLMDEPAGDERTEAYARLLVEWAEVFRDDVVQAA</sequence>
<dbReference type="Proteomes" id="UP001321542">
    <property type="component" value="Chromosome"/>
</dbReference>
<evidence type="ECO:0000313" key="2">
    <source>
        <dbReference type="Proteomes" id="UP001321542"/>
    </source>
</evidence>
<dbReference type="EMBL" id="AP018448">
    <property type="protein sequence ID" value="BBC29479.1"/>
    <property type="molecule type" value="Genomic_DNA"/>
</dbReference>
<proteinExistence type="predicted"/>